<evidence type="ECO:0008006" key="3">
    <source>
        <dbReference type="Google" id="ProtNLM"/>
    </source>
</evidence>
<evidence type="ECO:0000313" key="1">
    <source>
        <dbReference type="EMBL" id="GLH70349.1"/>
    </source>
</evidence>
<accession>A0ABQ5Q7P8</accession>
<dbReference type="Pfam" id="PF12732">
    <property type="entry name" value="YtxH"/>
    <property type="match status" value="1"/>
</dbReference>
<gene>
    <name evidence="1" type="ORF">GETHPA_18820</name>
</gene>
<organism evidence="1 2">
    <name type="scientific">Geothrix rubra</name>
    <dbReference type="NCBI Taxonomy" id="2927977"/>
    <lineage>
        <taxon>Bacteria</taxon>
        <taxon>Pseudomonadati</taxon>
        <taxon>Acidobacteriota</taxon>
        <taxon>Holophagae</taxon>
        <taxon>Holophagales</taxon>
        <taxon>Holophagaceae</taxon>
        <taxon>Geothrix</taxon>
    </lineage>
</organism>
<sequence length="65" mass="6829">MREESGMFGTSLLVFLAGAAVGAAVAALTTPKTGPELRGDIKGLGQKLRDRFAPVNTHEEERMGA</sequence>
<dbReference type="EMBL" id="BSDD01000003">
    <property type="protein sequence ID" value="GLH70349.1"/>
    <property type="molecule type" value="Genomic_DNA"/>
</dbReference>
<evidence type="ECO:0000313" key="2">
    <source>
        <dbReference type="Proteomes" id="UP001165089"/>
    </source>
</evidence>
<keyword evidence="2" id="KW-1185">Reference proteome</keyword>
<protein>
    <recommendedName>
        <fullName evidence="3">YtxH domain-containing protein</fullName>
    </recommendedName>
</protein>
<reference evidence="1 2" key="1">
    <citation type="journal article" date="2023" name="Antonie Van Leeuwenhoek">
        <title>Mesoterricola silvestris gen. nov., sp. nov., Mesoterricola sediminis sp. nov., Geothrix oryzae sp. nov., Geothrix edaphica sp. nov., Geothrix rubra sp. nov., and Geothrix limicola sp. nov., six novel members of Acidobacteriota isolated from soils.</title>
        <authorList>
            <person name="Itoh H."/>
            <person name="Sugisawa Y."/>
            <person name="Mise K."/>
            <person name="Xu Z."/>
            <person name="Kuniyasu M."/>
            <person name="Ushijima N."/>
            <person name="Kawano K."/>
            <person name="Kobayashi E."/>
            <person name="Shiratori Y."/>
            <person name="Masuda Y."/>
            <person name="Senoo K."/>
        </authorList>
    </citation>
    <scope>NUCLEOTIDE SEQUENCE [LARGE SCALE GENOMIC DNA]</scope>
    <source>
        <strain evidence="1 2">Red803</strain>
    </source>
</reference>
<dbReference type="Proteomes" id="UP001165089">
    <property type="component" value="Unassembled WGS sequence"/>
</dbReference>
<name>A0ABQ5Q7P8_9BACT</name>
<dbReference type="InterPro" id="IPR024623">
    <property type="entry name" value="YtxH"/>
</dbReference>
<proteinExistence type="predicted"/>
<comment type="caution">
    <text evidence="1">The sequence shown here is derived from an EMBL/GenBank/DDBJ whole genome shotgun (WGS) entry which is preliminary data.</text>
</comment>